<gene>
    <name evidence="1" type="ORF">J0X15_05915</name>
</gene>
<dbReference type="EMBL" id="JAFLNF010000002">
    <property type="protein sequence ID" value="MBO0344747.1"/>
    <property type="molecule type" value="Genomic_DNA"/>
</dbReference>
<evidence type="ECO:0000313" key="2">
    <source>
        <dbReference type="Proteomes" id="UP000664779"/>
    </source>
</evidence>
<dbReference type="Proteomes" id="UP000664779">
    <property type="component" value="Unassembled WGS sequence"/>
</dbReference>
<sequence>MQATTAWMQRAEVLAPTGSSVSLRFLGLLSATAACVALLPALAGAVEVGASPGQSEAGQSTAVVLLPHRAIYNLRLVESDDGAGIGNVRGRMVYDFAGSVCDGYSTSFRFVTEFQDTQGLGQVTDLRSTSYESADGDQLEFISQAYVAQKLMEESKGIAKQEAGKKVVQLSKPTQRTLDLKTSVLFPTQHLVRVIEAARSGDVLVLADVFDGSESGDKVFATTTIIGHSLDTPIPADDASAKGVEAVPQGRHWPVSIAYFDPENAGVGEQLPAYQMSFQLYENGVSRSLKLDYGDFVLQGTLSDFVMHDGPSGCAD</sequence>
<dbReference type="RefSeq" id="WP_206938898.1">
    <property type="nucleotide sequence ID" value="NZ_JAFLNF010000002.1"/>
</dbReference>
<evidence type="ECO:0000313" key="1">
    <source>
        <dbReference type="EMBL" id="MBO0344747.1"/>
    </source>
</evidence>
<dbReference type="InterPro" id="IPR015000">
    <property type="entry name" value="EipB-like"/>
</dbReference>
<dbReference type="Pfam" id="PF08904">
    <property type="entry name" value="EipB_like"/>
    <property type="match status" value="1"/>
</dbReference>
<dbReference type="AlphaFoldDB" id="A0A939EMT2"/>
<protein>
    <submittedName>
        <fullName evidence="1">Cell envelope integrity EipB family protein</fullName>
    </submittedName>
</protein>
<proteinExistence type="predicted"/>
<comment type="caution">
    <text evidence="1">The sequence shown here is derived from an EMBL/GenBank/DDBJ whole genome shotgun (WGS) entry which is preliminary data.</text>
</comment>
<name>A0A939EMT2_9HYPH</name>
<reference evidence="1" key="1">
    <citation type="submission" date="2021-03" db="EMBL/GenBank/DDBJ databases">
        <title>Roseibium sp. CAU 1637 isolated from Incheon.</title>
        <authorList>
            <person name="Kim W."/>
        </authorList>
    </citation>
    <scope>NUCLEOTIDE SEQUENCE</scope>
    <source>
        <strain evidence="1">CAU 1637</strain>
    </source>
</reference>
<keyword evidence="2" id="KW-1185">Reference proteome</keyword>
<organism evidence="1 2">
    <name type="scientific">Roseibium limicola</name>
    <dbReference type="NCBI Taxonomy" id="2816037"/>
    <lineage>
        <taxon>Bacteria</taxon>
        <taxon>Pseudomonadati</taxon>
        <taxon>Pseudomonadota</taxon>
        <taxon>Alphaproteobacteria</taxon>
        <taxon>Hyphomicrobiales</taxon>
        <taxon>Stappiaceae</taxon>
        <taxon>Roseibium</taxon>
    </lineage>
</organism>
<accession>A0A939EMT2</accession>